<keyword evidence="11" id="KW-0227">DNA damage</keyword>
<dbReference type="InterPro" id="IPR027421">
    <property type="entry name" value="DNA_pol_lamdba_lyase_dom_sf"/>
</dbReference>
<evidence type="ECO:0000259" key="23">
    <source>
        <dbReference type="SMART" id="SM00278"/>
    </source>
</evidence>
<comment type="catalytic activity">
    <reaction evidence="21">
        <text>DNA(n) + a 2'-deoxyribonucleoside 5'-triphosphate = DNA(n+1) + diphosphate</text>
        <dbReference type="Rhea" id="RHEA:22508"/>
        <dbReference type="Rhea" id="RHEA-COMP:17339"/>
        <dbReference type="Rhea" id="RHEA-COMP:17340"/>
        <dbReference type="ChEBI" id="CHEBI:33019"/>
        <dbReference type="ChEBI" id="CHEBI:61560"/>
        <dbReference type="ChEBI" id="CHEBI:173112"/>
        <dbReference type="EC" id="2.7.7.7"/>
    </reaction>
</comment>
<comment type="caution">
    <text evidence="26">The sequence shown here is derived from an EMBL/GenBank/DDBJ whole genome shotgun (WGS) entry which is preliminary data.</text>
</comment>
<evidence type="ECO:0000256" key="8">
    <source>
        <dbReference type="ARBA" id="ARBA00022679"/>
    </source>
</evidence>
<dbReference type="InterPro" id="IPR003583">
    <property type="entry name" value="Hlx-hairpin-Hlx_DNA-bd_motif"/>
</dbReference>
<keyword evidence="8" id="KW-0808">Transferase</keyword>
<accession>A0A1F6V3I9</accession>
<dbReference type="InterPro" id="IPR047967">
    <property type="entry name" value="PolX_PHP"/>
</dbReference>
<dbReference type="SUPFAM" id="SSF89550">
    <property type="entry name" value="PHP domain-like"/>
    <property type="match status" value="1"/>
</dbReference>
<dbReference type="SMART" id="SM00481">
    <property type="entry name" value="POLIIIAc"/>
    <property type="match status" value="1"/>
</dbReference>
<evidence type="ECO:0000313" key="26">
    <source>
        <dbReference type="EMBL" id="OGI64250.1"/>
    </source>
</evidence>
<feature type="domain" description="Helix-hairpin-helix DNA-binding motif class 1" evidence="23">
    <location>
        <begin position="129"/>
        <end position="148"/>
    </location>
</feature>
<proteinExistence type="predicted"/>
<feature type="domain" description="Helix-hairpin-helix DNA-binding motif class 1" evidence="23">
    <location>
        <begin position="94"/>
        <end position="113"/>
    </location>
</feature>
<dbReference type="SMART" id="SM00278">
    <property type="entry name" value="HhH1"/>
    <property type="match status" value="3"/>
</dbReference>
<dbReference type="GO" id="GO:0003677">
    <property type="term" value="F:DNA binding"/>
    <property type="evidence" value="ECO:0007669"/>
    <property type="project" value="InterPro"/>
</dbReference>
<keyword evidence="9" id="KW-0548">Nucleotidyltransferase</keyword>
<comment type="catalytic activity">
    <reaction evidence="18">
        <text>2'-deoxyribonucleotide-(2'-deoxyribose 5'-phosphate)-2'-deoxyribonucleotide-DNA = a 3'-end 2'-deoxyribonucleotide-(2,3-dehydro-2,3-deoxyribose 5'-phosphate)-DNA + a 5'-end 5'-phospho-2'-deoxyribonucleoside-DNA + H(+)</text>
        <dbReference type="Rhea" id="RHEA:66592"/>
        <dbReference type="Rhea" id="RHEA-COMP:13180"/>
        <dbReference type="Rhea" id="RHEA-COMP:16897"/>
        <dbReference type="Rhea" id="RHEA-COMP:17067"/>
        <dbReference type="ChEBI" id="CHEBI:15378"/>
        <dbReference type="ChEBI" id="CHEBI:136412"/>
        <dbReference type="ChEBI" id="CHEBI:157695"/>
        <dbReference type="ChEBI" id="CHEBI:167181"/>
        <dbReference type="EC" id="4.2.99.18"/>
    </reaction>
</comment>
<dbReference type="Pfam" id="PF14520">
    <property type="entry name" value="HHH_5"/>
    <property type="match status" value="1"/>
</dbReference>
<dbReference type="InterPro" id="IPR037160">
    <property type="entry name" value="DNA_Pol_thumb_sf"/>
</dbReference>
<sequence length="602" mass="66537">MPIHNADIAAVFDEIADLLEIDNANPFRVRAYRNAARQIQGMGVAAADMVNKEEDLTELPGIGEDLAAKIVEIVETGKCQALDKLRKQMPPTITALLKIPGLGPKRVRVLYKELDVETMEQLARAARDGRIRELPGFGPKIEQTIRDAIAAHAGEQARFKLAIAAQYAETLKAYLEKIRAVRQVEIAGSYRRSKETVGDLDLVVTATDAATVMDCFVAYEEVKNVLAKGSTRATVILKCGLQIDLRVVEPASYGAALLYFTGSKAHNIEVRRLAQERGLKINEYGVFRGDQRIAGDTEKSVYASVGLPWIAPELRENRGEIEAAHANKLPKLIELSDLKGDLHAHTKATDGHHTLKEMAEAAKAHGLAYLAITEHSRRLTVAKGLDPQHLRRQLEEIDRLNATLNGITLLKGIEVDILEDGALDLPDDVLGELDLVVGAVHSKFELARAKQTNRILRAMDHPYFHILAHPTGRLLDTREPYDVDMLKIIRHARGRGCFLELNAHPERLDLLDVHCQMAKDEGVLVAINSDAHSVQDFDNLIYGVGQARRGWLEAKDVLNTRPLAQLRALLRGVARAPTKGKSREKNSRATAGRTFDKKASKN</sequence>
<dbReference type="Proteomes" id="UP000179076">
    <property type="component" value="Unassembled WGS sequence"/>
</dbReference>
<evidence type="ECO:0000256" key="21">
    <source>
        <dbReference type="ARBA" id="ARBA00049244"/>
    </source>
</evidence>
<dbReference type="NCBIfam" id="NF006375">
    <property type="entry name" value="PRK08609.1"/>
    <property type="match status" value="1"/>
</dbReference>
<feature type="domain" description="Helix-hairpin-helix DNA-binding motif class 1" evidence="23">
    <location>
        <begin position="54"/>
        <end position="73"/>
    </location>
</feature>
<evidence type="ECO:0000256" key="22">
    <source>
        <dbReference type="SAM" id="MobiDB-lite"/>
    </source>
</evidence>
<comment type="cofactor">
    <cofactor evidence="1">
        <name>Mg(2+)</name>
        <dbReference type="ChEBI" id="CHEBI:18420"/>
    </cofactor>
</comment>
<dbReference type="SMART" id="SM00483">
    <property type="entry name" value="POLXc"/>
    <property type="match status" value="1"/>
</dbReference>
<keyword evidence="14" id="KW-0915">Sodium</keyword>
<dbReference type="InterPro" id="IPR010994">
    <property type="entry name" value="RuvA_2-like"/>
</dbReference>
<dbReference type="InterPro" id="IPR016195">
    <property type="entry name" value="Pol/histidinol_Pase-like"/>
</dbReference>
<evidence type="ECO:0000256" key="14">
    <source>
        <dbReference type="ARBA" id="ARBA00023053"/>
    </source>
</evidence>
<dbReference type="InterPro" id="IPR004013">
    <property type="entry name" value="PHP_dom"/>
</dbReference>
<dbReference type="PANTHER" id="PTHR36928">
    <property type="entry name" value="PHOSPHATASE YCDX-RELATED"/>
    <property type="match status" value="1"/>
</dbReference>
<evidence type="ECO:0000313" key="27">
    <source>
        <dbReference type="Proteomes" id="UP000179076"/>
    </source>
</evidence>
<evidence type="ECO:0000256" key="4">
    <source>
        <dbReference type="ARBA" id="ARBA00012720"/>
    </source>
</evidence>
<dbReference type="Gene3D" id="3.30.460.10">
    <property type="entry name" value="Beta Polymerase, domain 2"/>
    <property type="match status" value="1"/>
</dbReference>
<evidence type="ECO:0000256" key="2">
    <source>
        <dbReference type="ARBA" id="ARBA00004496"/>
    </source>
</evidence>
<keyword evidence="13" id="KW-0239">DNA-directed DNA polymerase</keyword>
<dbReference type="SUPFAM" id="SSF47802">
    <property type="entry name" value="DNA polymerase beta, N-terminal domain-like"/>
    <property type="match status" value="1"/>
</dbReference>
<dbReference type="Pfam" id="PF14792">
    <property type="entry name" value="DNA_pol_B_palm"/>
    <property type="match status" value="1"/>
</dbReference>
<dbReference type="Pfam" id="PF14791">
    <property type="entry name" value="DNA_pol_B_thumb"/>
    <property type="match status" value="1"/>
</dbReference>
<comment type="catalytic activity">
    <reaction evidence="19">
        <text>a 5'-end 2'-deoxyribose-2'-deoxyribonucleotide-DNA = (2E,4S)-4-hydroxypenten-2-al-5-phosphate + a 5'-end 5'-phospho-2'-deoxyribonucleoside-DNA + H(+)</text>
        <dbReference type="Rhea" id="RHEA:76255"/>
        <dbReference type="Rhea" id="RHEA-COMP:13180"/>
        <dbReference type="Rhea" id="RHEA-COMP:18657"/>
        <dbReference type="ChEBI" id="CHEBI:15378"/>
        <dbReference type="ChEBI" id="CHEBI:136412"/>
        <dbReference type="ChEBI" id="CHEBI:195194"/>
        <dbReference type="ChEBI" id="CHEBI:195195"/>
    </reaction>
</comment>
<dbReference type="EC" id="4.2.99.18" evidence="4"/>
<keyword evidence="7" id="KW-0237">DNA synthesis</keyword>
<dbReference type="GO" id="GO:0008270">
    <property type="term" value="F:zinc ion binding"/>
    <property type="evidence" value="ECO:0007669"/>
    <property type="project" value="TreeGrafter"/>
</dbReference>
<dbReference type="SUPFAM" id="SSF81301">
    <property type="entry name" value="Nucleotidyltransferase"/>
    <property type="match status" value="1"/>
</dbReference>
<feature type="domain" description="Polymerase/histidinol phosphatase N-terminal" evidence="24">
    <location>
        <begin position="340"/>
        <end position="419"/>
    </location>
</feature>
<evidence type="ECO:0000256" key="7">
    <source>
        <dbReference type="ARBA" id="ARBA00022634"/>
    </source>
</evidence>
<dbReference type="Pfam" id="PF14716">
    <property type="entry name" value="HHH_8"/>
    <property type="match status" value="1"/>
</dbReference>
<dbReference type="Gene3D" id="3.20.20.140">
    <property type="entry name" value="Metal-dependent hydrolases"/>
    <property type="match status" value="1"/>
</dbReference>
<dbReference type="InterPro" id="IPR050243">
    <property type="entry name" value="PHP_phosphatase"/>
</dbReference>
<keyword evidence="12" id="KW-0832">Ubl conjugation</keyword>
<reference evidence="26 27" key="1">
    <citation type="journal article" date="2016" name="Nat. Commun.">
        <title>Thousands of microbial genomes shed light on interconnected biogeochemical processes in an aquifer system.</title>
        <authorList>
            <person name="Anantharaman K."/>
            <person name="Brown C.T."/>
            <person name="Hug L.A."/>
            <person name="Sharon I."/>
            <person name="Castelle C.J."/>
            <person name="Probst A.J."/>
            <person name="Thomas B.C."/>
            <person name="Singh A."/>
            <person name="Wilkins M.J."/>
            <person name="Karaoz U."/>
            <person name="Brodie E.L."/>
            <person name="Williams K.H."/>
            <person name="Hubbard S.S."/>
            <person name="Banfield J.F."/>
        </authorList>
    </citation>
    <scope>NUCLEOTIDE SEQUENCE [LARGE SCALE GENOMIC DNA]</scope>
</reference>
<dbReference type="GO" id="GO:0005829">
    <property type="term" value="C:cytosol"/>
    <property type="evidence" value="ECO:0007669"/>
    <property type="project" value="TreeGrafter"/>
</dbReference>
<keyword evidence="10" id="KW-0235">DNA replication</keyword>
<dbReference type="PANTHER" id="PTHR36928:SF1">
    <property type="entry name" value="PHOSPHATASE YCDX-RELATED"/>
    <property type="match status" value="1"/>
</dbReference>
<evidence type="ECO:0000256" key="1">
    <source>
        <dbReference type="ARBA" id="ARBA00001946"/>
    </source>
</evidence>
<dbReference type="PRINTS" id="PR00870">
    <property type="entry name" value="DNAPOLXBETA"/>
</dbReference>
<organism evidence="26 27">
    <name type="scientific">Candidatus Muproteobacteria bacterium RBG_16_60_9</name>
    <dbReference type="NCBI Taxonomy" id="1817755"/>
    <lineage>
        <taxon>Bacteria</taxon>
        <taxon>Pseudomonadati</taxon>
        <taxon>Pseudomonadota</taxon>
        <taxon>Candidatus Muproteobacteria</taxon>
    </lineage>
</organism>
<evidence type="ECO:0000256" key="11">
    <source>
        <dbReference type="ARBA" id="ARBA00022763"/>
    </source>
</evidence>
<evidence type="ECO:0000259" key="25">
    <source>
        <dbReference type="SMART" id="SM00483"/>
    </source>
</evidence>
<dbReference type="InterPro" id="IPR010996">
    <property type="entry name" value="HHH_MUS81"/>
</dbReference>
<dbReference type="CDD" id="cd00141">
    <property type="entry name" value="NT_POLXc"/>
    <property type="match status" value="1"/>
</dbReference>
<evidence type="ECO:0000256" key="10">
    <source>
        <dbReference type="ARBA" id="ARBA00022705"/>
    </source>
</evidence>
<dbReference type="InterPro" id="IPR003141">
    <property type="entry name" value="Pol/His_phosphatase_N"/>
</dbReference>
<dbReference type="SUPFAM" id="SSF47781">
    <property type="entry name" value="RuvA domain 2-like"/>
    <property type="match status" value="1"/>
</dbReference>
<evidence type="ECO:0000256" key="5">
    <source>
        <dbReference type="ARBA" id="ARBA00020020"/>
    </source>
</evidence>
<dbReference type="InterPro" id="IPR028207">
    <property type="entry name" value="DNA_pol_B_palm_palm"/>
</dbReference>
<comment type="subcellular location">
    <subcellularLocation>
        <location evidence="2">Cytoplasm</location>
    </subcellularLocation>
</comment>
<dbReference type="InterPro" id="IPR002008">
    <property type="entry name" value="DNA_pol_X_beta-like"/>
</dbReference>
<dbReference type="EC" id="2.7.7.7" evidence="3"/>
<dbReference type="InterPro" id="IPR022311">
    <property type="entry name" value="PolX-like"/>
</dbReference>
<dbReference type="InterPro" id="IPR043519">
    <property type="entry name" value="NT_sf"/>
</dbReference>
<evidence type="ECO:0000256" key="3">
    <source>
        <dbReference type="ARBA" id="ARBA00012417"/>
    </source>
</evidence>
<evidence type="ECO:0000259" key="24">
    <source>
        <dbReference type="SMART" id="SM00481"/>
    </source>
</evidence>
<evidence type="ECO:0000256" key="9">
    <source>
        <dbReference type="ARBA" id="ARBA00022695"/>
    </source>
</evidence>
<dbReference type="InterPro" id="IPR029398">
    <property type="entry name" value="PolB_thumb"/>
</dbReference>
<feature type="region of interest" description="Disordered" evidence="22">
    <location>
        <begin position="575"/>
        <end position="602"/>
    </location>
</feature>
<protein>
    <recommendedName>
        <fullName evidence="5">DNA polymerase beta</fullName>
        <ecNumber evidence="3">2.7.7.7</ecNumber>
        <ecNumber evidence="4">4.2.99.18</ecNumber>
    </recommendedName>
    <alternativeName>
        <fullName evidence="16">5'-deoxyribose-phosphate lyase</fullName>
    </alternativeName>
    <alternativeName>
        <fullName evidence="17">AP lyase</fullName>
    </alternativeName>
</protein>
<dbReference type="InterPro" id="IPR002054">
    <property type="entry name" value="DNA-dir_DNA_pol_X"/>
</dbReference>
<dbReference type="EMBL" id="MFSP01000139">
    <property type="protein sequence ID" value="OGI64250.1"/>
    <property type="molecule type" value="Genomic_DNA"/>
</dbReference>
<feature type="domain" description="DNA-directed DNA polymerase X" evidence="25">
    <location>
        <begin position="3"/>
        <end position="316"/>
    </location>
</feature>
<comment type="function">
    <text evidence="20">Repair polymerase that plays a key role in base-excision repair. During this process, the damaged base is excised by specific DNA glycosylases, the DNA backbone is nicked at the abasic site by an apurinic/apyrimidic (AP) endonuclease, and POLB removes 5'-deoxyribose-phosphate from the preincised AP site acting as a 5'-deoxyribose-phosphate lyase (5'-dRP lyase); through its DNA polymerase activity, it adds one nucleotide to the 3' end of the arising single-nucleotide gap. Conducts 'gap-filling' DNA synthesis in a stepwise distributive fashion rather than in a processive fashion as for other DNA polymerases. It is also able to cleave sugar-phosphate bonds 3' to an intact AP site, acting as an AP lyase.</text>
</comment>
<evidence type="ECO:0000256" key="20">
    <source>
        <dbReference type="ARBA" id="ARBA00045548"/>
    </source>
</evidence>
<dbReference type="PIRSF" id="PIRSF005047">
    <property type="entry name" value="UCP005047_YshC"/>
    <property type="match status" value="1"/>
</dbReference>
<dbReference type="GO" id="GO:0003887">
    <property type="term" value="F:DNA-directed DNA polymerase activity"/>
    <property type="evidence" value="ECO:0007669"/>
    <property type="project" value="UniProtKB-KW"/>
</dbReference>
<dbReference type="CDD" id="cd07436">
    <property type="entry name" value="PHP_PolX"/>
    <property type="match status" value="1"/>
</dbReference>
<evidence type="ECO:0000256" key="13">
    <source>
        <dbReference type="ARBA" id="ARBA00022932"/>
    </source>
</evidence>
<dbReference type="GO" id="GO:0042578">
    <property type="term" value="F:phosphoric ester hydrolase activity"/>
    <property type="evidence" value="ECO:0007669"/>
    <property type="project" value="TreeGrafter"/>
</dbReference>
<dbReference type="GO" id="GO:0140078">
    <property type="term" value="F:class I DNA-(apurinic or apyrimidinic site) endonuclease activity"/>
    <property type="evidence" value="ECO:0007669"/>
    <property type="project" value="UniProtKB-EC"/>
</dbReference>
<evidence type="ECO:0000256" key="19">
    <source>
        <dbReference type="ARBA" id="ARBA00044678"/>
    </source>
</evidence>
<keyword evidence="15" id="KW-0234">DNA repair</keyword>
<dbReference type="AlphaFoldDB" id="A0A1F6V3I9"/>
<keyword evidence="6" id="KW-0488">Methylation</keyword>
<dbReference type="Gene3D" id="3.30.210.10">
    <property type="entry name" value="DNA polymerase, thumb domain"/>
    <property type="match status" value="1"/>
</dbReference>
<dbReference type="GO" id="GO:0006281">
    <property type="term" value="P:DNA repair"/>
    <property type="evidence" value="ECO:0007669"/>
    <property type="project" value="UniProtKB-KW"/>
</dbReference>
<dbReference type="Gene3D" id="1.10.150.20">
    <property type="entry name" value="5' to 3' exonuclease, C-terminal subdomain"/>
    <property type="match status" value="1"/>
</dbReference>
<evidence type="ECO:0000256" key="12">
    <source>
        <dbReference type="ARBA" id="ARBA00022843"/>
    </source>
</evidence>
<evidence type="ECO:0000256" key="6">
    <source>
        <dbReference type="ARBA" id="ARBA00022481"/>
    </source>
</evidence>
<gene>
    <name evidence="26" type="ORF">A2W18_08960</name>
</gene>
<evidence type="ECO:0000256" key="17">
    <source>
        <dbReference type="ARBA" id="ARBA00035726"/>
    </source>
</evidence>
<evidence type="ECO:0000256" key="16">
    <source>
        <dbReference type="ARBA" id="ARBA00035717"/>
    </source>
</evidence>
<dbReference type="Pfam" id="PF02811">
    <property type="entry name" value="PHP"/>
    <property type="match status" value="1"/>
</dbReference>
<name>A0A1F6V3I9_9PROT</name>
<dbReference type="Gene3D" id="1.10.150.110">
    <property type="entry name" value="DNA polymerase beta, N-terminal domain-like"/>
    <property type="match status" value="1"/>
</dbReference>
<evidence type="ECO:0000256" key="18">
    <source>
        <dbReference type="ARBA" id="ARBA00044632"/>
    </source>
</evidence>
<evidence type="ECO:0000256" key="15">
    <source>
        <dbReference type="ARBA" id="ARBA00023204"/>
    </source>
</evidence>